<organism evidence="10 11">
    <name type="scientific">Psychroflexus salarius</name>
    <dbReference type="NCBI Taxonomy" id="1155689"/>
    <lineage>
        <taxon>Bacteria</taxon>
        <taxon>Pseudomonadati</taxon>
        <taxon>Bacteroidota</taxon>
        <taxon>Flavobacteriia</taxon>
        <taxon>Flavobacteriales</taxon>
        <taxon>Flavobacteriaceae</taxon>
        <taxon>Psychroflexus</taxon>
    </lineage>
</organism>
<dbReference type="SMART" id="SM00977">
    <property type="entry name" value="TilS_C"/>
    <property type="match status" value="1"/>
</dbReference>
<comment type="catalytic activity">
    <reaction evidence="7 8">
        <text>cytidine(34) in tRNA(Ile2) + L-lysine + ATP = lysidine(34) in tRNA(Ile2) + AMP + diphosphate + H(+)</text>
        <dbReference type="Rhea" id="RHEA:43744"/>
        <dbReference type="Rhea" id="RHEA-COMP:10625"/>
        <dbReference type="Rhea" id="RHEA-COMP:10670"/>
        <dbReference type="ChEBI" id="CHEBI:15378"/>
        <dbReference type="ChEBI" id="CHEBI:30616"/>
        <dbReference type="ChEBI" id="CHEBI:32551"/>
        <dbReference type="ChEBI" id="CHEBI:33019"/>
        <dbReference type="ChEBI" id="CHEBI:82748"/>
        <dbReference type="ChEBI" id="CHEBI:83665"/>
        <dbReference type="ChEBI" id="CHEBI:456215"/>
        <dbReference type="EC" id="6.3.4.19"/>
    </reaction>
</comment>
<dbReference type="Proteomes" id="UP000184462">
    <property type="component" value="Unassembled WGS sequence"/>
</dbReference>
<dbReference type="Gene3D" id="3.40.50.620">
    <property type="entry name" value="HUPs"/>
    <property type="match status" value="1"/>
</dbReference>
<comment type="similarity">
    <text evidence="8">Belongs to the tRNA(Ile)-lysidine synthase family.</text>
</comment>
<protein>
    <recommendedName>
        <fullName evidence="8">tRNA(Ile)-lysidine synthase</fullName>
        <ecNumber evidence="8">6.3.4.19</ecNumber>
    </recommendedName>
    <alternativeName>
        <fullName evidence="8">tRNA(Ile)-2-lysyl-cytidine synthase</fullName>
    </alternativeName>
    <alternativeName>
        <fullName evidence="8">tRNA(Ile)-lysidine synthetase</fullName>
    </alternativeName>
</protein>
<dbReference type="InterPro" id="IPR011063">
    <property type="entry name" value="TilS/TtcA_N"/>
</dbReference>
<keyword evidence="4 8" id="KW-0819">tRNA processing</keyword>
<dbReference type="GO" id="GO:0032267">
    <property type="term" value="F:tRNA(Ile)-lysidine synthase activity"/>
    <property type="evidence" value="ECO:0007669"/>
    <property type="project" value="UniProtKB-EC"/>
</dbReference>
<dbReference type="EC" id="6.3.4.19" evidence="8"/>
<dbReference type="EMBL" id="FQTW01000001">
    <property type="protein sequence ID" value="SHE39472.1"/>
    <property type="molecule type" value="Genomic_DNA"/>
</dbReference>
<keyword evidence="3 8" id="KW-0436">Ligase</keyword>
<evidence type="ECO:0000313" key="10">
    <source>
        <dbReference type="EMBL" id="SHE39472.1"/>
    </source>
</evidence>
<dbReference type="OrthoDB" id="9807403at2"/>
<evidence type="ECO:0000256" key="6">
    <source>
        <dbReference type="ARBA" id="ARBA00022840"/>
    </source>
</evidence>
<reference evidence="10 11" key="1">
    <citation type="submission" date="2016-11" db="EMBL/GenBank/DDBJ databases">
        <authorList>
            <person name="Jaros S."/>
            <person name="Januszkiewicz K."/>
            <person name="Wedrychowicz H."/>
        </authorList>
    </citation>
    <scope>NUCLEOTIDE SEQUENCE [LARGE SCALE GENOMIC DNA]</scope>
    <source>
        <strain evidence="10 11">DSM 25661</strain>
    </source>
</reference>
<proteinExistence type="inferred from homology"/>
<dbReference type="RefSeq" id="WP_073191534.1">
    <property type="nucleotide sequence ID" value="NZ_FQTW01000001.1"/>
</dbReference>
<comment type="function">
    <text evidence="8">Ligates lysine onto the cytidine present at position 34 of the AUA codon-specific tRNA(Ile) that contains the anticodon CAU, in an ATP-dependent manner. Cytidine is converted to lysidine, thus changing the amino acid specificity of the tRNA from methionine to isoleucine.</text>
</comment>
<feature type="binding site" evidence="8">
    <location>
        <begin position="26"/>
        <end position="31"/>
    </location>
    <ligand>
        <name>ATP</name>
        <dbReference type="ChEBI" id="CHEBI:30616"/>
    </ligand>
</feature>
<dbReference type="NCBIfam" id="TIGR02432">
    <property type="entry name" value="lysidine_TilS_N"/>
    <property type="match status" value="1"/>
</dbReference>
<keyword evidence="5 8" id="KW-0547">Nucleotide-binding</keyword>
<dbReference type="Pfam" id="PF01171">
    <property type="entry name" value="ATP_bind_3"/>
    <property type="match status" value="1"/>
</dbReference>
<dbReference type="CDD" id="cd01992">
    <property type="entry name" value="TilS_N"/>
    <property type="match status" value="1"/>
</dbReference>
<dbReference type="GO" id="GO:0005524">
    <property type="term" value="F:ATP binding"/>
    <property type="evidence" value="ECO:0007669"/>
    <property type="project" value="UniProtKB-UniRule"/>
</dbReference>
<dbReference type="Pfam" id="PF11734">
    <property type="entry name" value="TilS_C"/>
    <property type="match status" value="1"/>
</dbReference>
<evidence type="ECO:0000259" key="9">
    <source>
        <dbReference type="SMART" id="SM00977"/>
    </source>
</evidence>
<gene>
    <name evidence="8" type="primary">tilS</name>
    <name evidence="10" type="ORF">SAMN05444278_101493</name>
</gene>
<dbReference type="InterPro" id="IPR012094">
    <property type="entry name" value="tRNA_Ile_lys_synt"/>
</dbReference>
<dbReference type="PANTHER" id="PTHR43033">
    <property type="entry name" value="TRNA(ILE)-LYSIDINE SYNTHASE-RELATED"/>
    <property type="match status" value="1"/>
</dbReference>
<dbReference type="GO" id="GO:0005737">
    <property type="term" value="C:cytoplasm"/>
    <property type="evidence" value="ECO:0007669"/>
    <property type="project" value="UniProtKB-SubCell"/>
</dbReference>
<dbReference type="HAMAP" id="MF_01161">
    <property type="entry name" value="tRNA_Ile_lys_synt"/>
    <property type="match status" value="1"/>
</dbReference>
<evidence type="ECO:0000256" key="2">
    <source>
        <dbReference type="ARBA" id="ARBA00022490"/>
    </source>
</evidence>
<feature type="domain" description="Lysidine-tRNA(Ile) synthetase C-terminal" evidence="9">
    <location>
        <begin position="360"/>
        <end position="432"/>
    </location>
</feature>
<accession>A0A1M4T4M4</accession>
<dbReference type="InterPro" id="IPR012796">
    <property type="entry name" value="Lysidine-tRNA-synth_C"/>
</dbReference>
<keyword evidence="2 8" id="KW-0963">Cytoplasm</keyword>
<dbReference type="AlphaFoldDB" id="A0A1M4T4M4"/>
<dbReference type="PANTHER" id="PTHR43033:SF1">
    <property type="entry name" value="TRNA(ILE)-LYSIDINE SYNTHASE-RELATED"/>
    <property type="match status" value="1"/>
</dbReference>
<keyword evidence="6 8" id="KW-0067">ATP-binding</keyword>
<dbReference type="NCBIfam" id="TIGR02433">
    <property type="entry name" value="lysidine_TilS_C"/>
    <property type="match status" value="1"/>
</dbReference>
<evidence type="ECO:0000256" key="7">
    <source>
        <dbReference type="ARBA" id="ARBA00048539"/>
    </source>
</evidence>
<evidence type="ECO:0000256" key="5">
    <source>
        <dbReference type="ARBA" id="ARBA00022741"/>
    </source>
</evidence>
<evidence type="ECO:0000256" key="4">
    <source>
        <dbReference type="ARBA" id="ARBA00022694"/>
    </source>
</evidence>
<evidence type="ECO:0000256" key="1">
    <source>
        <dbReference type="ARBA" id="ARBA00004496"/>
    </source>
</evidence>
<evidence type="ECO:0000313" key="11">
    <source>
        <dbReference type="Proteomes" id="UP000184462"/>
    </source>
</evidence>
<dbReference type="SUPFAM" id="SSF52402">
    <property type="entry name" value="Adenine nucleotide alpha hydrolases-like"/>
    <property type="match status" value="1"/>
</dbReference>
<comment type="domain">
    <text evidence="8">The N-terminal region contains the highly conserved SGGXDS motif, predicted to be a P-loop motif involved in ATP binding.</text>
</comment>
<comment type="subcellular location">
    <subcellularLocation>
        <location evidence="1 8">Cytoplasm</location>
    </subcellularLocation>
</comment>
<sequence>MVLKFQQHLAKNFPELNSAKSLIAVSGGVDSMVLARLFHQLQLNYSIAHCNFNLREASIKDQDFVISYAKTQQVDYFIKQFDTKAYAKQHSLSTQVAARNLRYDWFDELMKTHQFDYLLTAHHLNDHLETFIINLSRGSGIKGLTAIPDKNSYIRRPLLIFSKAELLAFAQQENVSWREDESNASHAYLRNRIRHQIVPELEQLTPNFLNAFASSLTHLNSAEVLLRDYVKSVRNEVVKSQPDVDIICLKRLKKYPNYIELLFYLLNDFNFTAWEDIKGLIDAETGKQIKSKTHQLVKNRDELRLYDLKIQDEFKPLQFNSLEDLVEVSQPYFKASVEVFSIPKSANEVCINISQLKFPLILRPVDTNDSFTPFGMKGKKKVLHFLRDLKVPTFEKLKQLVFEDQNQIVWVVKKRLDHHFKVTQNQNKCLKLTWLN</sequence>
<dbReference type="InterPro" id="IPR012795">
    <property type="entry name" value="tRNA_Ile_lys_synt_N"/>
</dbReference>
<dbReference type="GO" id="GO:0006400">
    <property type="term" value="P:tRNA modification"/>
    <property type="evidence" value="ECO:0007669"/>
    <property type="project" value="UniProtKB-UniRule"/>
</dbReference>
<dbReference type="InterPro" id="IPR014729">
    <property type="entry name" value="Rossmann-like_a/b/a_fold"/>
</dbReference>
<dbReference type="STRING" id="1155689.SAMN05444278_101493"/>
<name>A0A1M4T4M4_9FLAO</name>
<evidence type="ECO:0000256" key="3">
    <source>
        <dbReference type="ARBA" id="ARBA00022598"/>
    </source>
</evidence>
<evidence type="ECO:0000256" key="8">
    <source>
        <dbReference type="HAMAP-Rule" id="MF_01161"/>
    </source>
</evidence>
<keyword evidence="11" id="KW-1185">Reference proteome</keyword>
<dbReference type="SUPFAM" id="SSF56037">
    <property type="entry name" value="PheT/TilS domain"/>
    <property type="match status" value="1"/>
</dbReference>